<feature type="compositionally biased region" description="Basic and acidic residues" evidence="1">
    <location>
        <begin position="86"/>
        <end position="96"/>
    </location>
</feature>
<dbReference type="PANTHER" id="PTHR48209">
    <property type="entry name" value="AGL056WP"/>
    <property type="match status" value="1"/>
</dbReference>
<name>A0A9D4KF38_DREPO</name>
<feature type="region of interest" description="Disordered" evidence="1">
    <location>
        <begin position="441"/>
        <end position="496"/>
    </location>
</feature>
<feature type="region of interest" description="Disordered" evidence="1">
    <location>
        <begin position="282"/>
        <end position="306"/>
    </location>
</feature>
<dbReference type="AlphaFoldDB" id="A0A9D4KF38"/>
<reference evidence="2" key="1">
    <citation type="journal article" date="2019" name="bioRxiv">
        <title>The Genome of the Zebra Mussel, Dreissena polymorpha: A Resource for Invasive Species Research.</title>
        <authorList>
            <person name="McCartney M.A."/>
            <person name="Auch B."/>
            <person name="Kono T."/>
            <person name="Mallez S."/>
            <person name="Zhang Y."/>
            <person name="Obille A."/>
            <person name="Becker A."/>
            <person name="Abrahante J.E."/>
            <person name="Garbe J."/>
            <person name="Badalamenti J.P."/>
            <person name="Herman A."/>
            <person name="Mangelson H."/>
            <person name="Liachko I."/>
            <person name="Sullivan S."/>
            <person name="Sone E.D."/>
            <person name="Koren S."/>
            <person name="Silverstein K.A.T."/>
            <person name="Beckman K.B."/>
            <person name="Gohl D.M."/>
        </authorList>
    </citation>
    <scope>NUCLEOTIDE SEQUENCE</scope>
    <source>
        <strain evidence="2">Duluth1</strain>
        <tissue evidence="2">Whole animal</tissue>
    </source>
</reference>
<feature type="region of interest" description="Disordered" evidence="1">
    <location>
        <begin position="525"/>
        <end position="627"/>
    </location>
</feature>
<feature type="compositionally biased region" description="Basic residues" evidence="1">
    <location>
        <begin position="360"/>
        <end position="380"/>
    </location>
</feature>
<gene>
    <name evidence="2" type="ORF">DPMN_111799</name>
</gene>
<sequence>MKTTFLFVAKVDIDQLEHRRYPRWILSHTSTPPLGTVSPSKQRRHLEESSSKESQKSNLGRPSESADDGQASKSTGLVTRMSSVENRQHKDFETQMKQRYRPIVLLDLEQESGPKTLKQDLKHESMRGNTAQGETDPYDKTHEYEITGYIVSKEDTPKPSQSLTKVPSVNINYNTNLLTTEIITAPTQKGLPTSKTFSPLFPLGLNPSASPYSSLPVSYSVSPSVDLDMETDTTIDSPKPTLQPLSRELSKHTIHSRVETVNSTTSATGIRIENLESLRKPSITPVSVPDNPFEKTPATSKEMHSLPDNHSIIKGFFRNKEKRYSSTFLNVKSTIGDSPTTINSKEVKERKLVTPMKLRNSSRKLSGKRRRASKGKKKTGKNALKLLERCQNLHKTPNKLGEFYNDNIPMLTPHMEAKKIDLDGSISGIAYDDDNLKARQMQNTPLNGDDERRSTKSVTFRPTSSELRNYPRKTPFQNSSPLGHANSPHAWKSPHSLSKDKIENGCEYFLENESAVIVLNVKKKGPVGEERVRSVREDLPSVYEECEEDEEEAGNEKDDLEDEDEENDDEQGNDDGEADEDEHDEDDEDDDDEEDDEDDDDEDDDDEDQDTDESDNKEDVAKEFHGKKFMTAMKITYGDVNGHDSDPDRMIMTKYGEDFETQEI</sequence>
<feature type="region of interest" description="Disordered" evidence="1">
    <location>
        <begin position="27"/>
        <end position="96"/>
    </location>
</feature>
<feature type="compositionally biased region" description="Polar residues" evidence="1">
    <location>
        <begin position="71"/>
        <end position="85"/>
    </location>
</feature>
<feature type="region of interest" description="Disordered" evidence="1">
    <location>
        <begin position="359"/>
        <end position="381"/>
    </location>
</feature>
<dbReference type="Proteomes" id="UP000828390">
    <property type="component" value="Unassembled WGS sequence"/>
</dbReference>
<feature type="compositionally biased region" description="Polar residues" evidence="1">
    <location>
        <begin position="27"/>
        <end position="40"/>
    </location>
</feature>
<feature type="compositionally biased region" description="Basic and acidic residues" evidence="1">
    <location>
        <begin position="617"/>
        <end position="626"/>
    </location>
</feature>
<protein>
    <submittedName>
        <fullName evidence="2">Uncharacterized protein</fullName>
    </submittedName>
</protein>
<feature type="compositionally biased region" description="Polar residues" evidence="1">
    <location>
        <begin position="456"/>
        <end position="467"/>
    </location>
</feature>
<accession>A0A9D4KF38</accession>
<feature type="compositionally biased region" description="Basic and acidic residues" evidence="1">
    <location>
        <begin position="45"/>
        <end position="55"/>
    </location>
</feature>
<dbReference type="PANTHER" id="PTHR48209:SF2">
    <property type="entry name" value="FI24008P1"/>
    <property type="match status" value="1"/>
</dbReference>
<keyword evidence="3" id="KW-1185">Reference proteome</keyword>
<dbReference type="EMBL" id="JAIWYP010000004">
    <property type="protein sequence ID" value="KAH3838390.1"/>
    <property type="molecule type" value="Genomic_DNA"/>
</dbReference>
<feature type="compositionally biased region" description="Acidic residues" evidence="1">
    <location>
        <begin position="544"/>
        <end position="616"/>
    </location>
</feature>
<comment type="caution">
    <text evidence="2">The sequence shown here is derived from an EMBL/GenBank/DDBJ whole genome shotgun (WGS) entry which is preliminary data.</text>
</comment>
<evidence type="ECO:0000313" key="3">
    <source>
        <dbReference type="Proteomes" id="UP000828390"/>
    </source>
</evidence>
<proteinExistence type="predicted"/>
<evidence type="ECO:0000313" key="2">
    <source>
        <dbReference type="EMBL" id="KAH3838390.1"/>
    </source>
</evidence>
<feature type="compositionally biased region" description="Basic and acidic residues" evidence="1">
    <location>
        <begin position="526"/>
        <end position="539"/>
    </location>
</feature>
<organism evidence="2 3">
    <name type="scientific">Dreissena polymorpha</name>
    <name type="common">Zebra mussel</name>
    <name type="synonym">Mytilus polymorpha</name>
    <dbReference type="NCBI Taxonomy" id="45954"/>
    <lineage>
        <taxon>Eukaryota</taxon>
        <taxon>Metazoa</taxon>
        <taxon>Spiralia</taxon>
        <taxon>Lophotrochozoa</taxon>
        <taxon>Mollusca</taxon>
        <taxon>Bivalvia</taxon>
        <taxon>Autobranchia</taxon>
        <taxon>Heteroconchia</taxon>
        <taxon>Euheterodonta</taxon>
        <taxon>Imparidentia</taxon>
        <taxon>Neoheterodontei</taxon>
        <taxon>Myida</taxon>
        <taxon>Dreissenoidea</taxon>
        <taxon>Dreissenidae</taxon>
        <taxon>Dreissena</taxon>
    </lineage>
</organism>
<reference evidence="2" key="2">
    <citation type="submission" date="2020-11" db="EMBL/GenBank/DDBJ databases">
        <authorList>
            <person name="McCartney M.A."/>
            <person name="Auch B."/>
            <person name="Kono T."/>
            <person name="Mallez S."/>
            <person name="Becker A."/>
            <person name="Gohl D.M."/>
            <person name="Silverstein K.A.T."/>
            <person name="Koren S."/>
            <person name="Bechman K.B."/>
            <person name="Herman A."/>
            <person name="Abrahante J.E."/>
            <person name="Garbe J."/>
        </authorList>
    </citation>
    <scope>NUCLEOTIDE SEQUENCE</scope>
    <source>
        <strain evidence="2">Duluth1</strain>
        <tissue evidence="2">Whole animal</tissue>
    </source>
</reference>
<evidence type="ECO:0000256" key="1">
    <source>
        <dbReference type="SAM" id="MobiDB-lite"/>
    </source>
</evidence>